<keyword evidence="2" id="KW-0732">Signal</keyword>
<dbReference type="Proteomes" id="UP000193136">
    <property type="component" value="Unassembled WGS sequence"/>
</dbReference>
<dbReference type="InterPro" id="IPR006597">
    <property type="entry name" value="Sel1-like"/>
</dbReference>
<evidence type="ECO:0000256" key="2">
    <source>
        <dbReference type="SAM" id="SignalP"/>
    </source>
</evidence>
<dbReference type="PANTHER" id="PTHR11102">
    <property type="entry name" value="SEL-1-LIKE PROTEIN"/>
    <property type="match status" value="1"/>
</dbReference>
<feature type="region of interest" description="Disordered" evidence="1">
    <location>
        <begin position="43"/>
        <end position="87"/>
    </location>
</feature>
<dbReference type="EMBL" id="NAAD01000004">
    <property type="protein sequence ID" value="ORJ62070.1"/>
    <property type="molecule type" value="Genomic_DNA"/>
</dbReference>
<evidence type="ECO:0000256" key="1">
    <source>
        <dbReference type="SAM" id="MobiDB-lite"/>
    </source>
</evidence>
<feature type="chain" id="PRO_5012439522" description="TPR repeat" evidence="2">
    <location>
        <begin position="25"/>
        <end position="294"/>
    </location>
</feature>
<dbReference type="AlphaFoldDB" id="A0A1X0YA13"/>
<evidence type="ECO:0000313" key="3">
    <source>
        <dbReference type="EMBL" id="ORJ62070.1"/>
    </source>
</evidence>
<proteinExistence type="predicted"/>
<evidence type="ECO:0008006" key="5">
    <source>
        <dbReference type="Google" id="ProtNLM"/>
    </source>
</evidence>
<name>A0A1X0YA13_9BACT</name>
<dbReference type="RefSeq" id="WP_085009624.1">
    <property type="nucleotide sequence ID" value="NZ_NAAD01000004.1"/>
</dbReference>
<dbReference type="SMART" id="SM00671">
    <property type="entry name" value="SEL1"/>
    <property type="match status" value="4"/>
</dbReference>
<evidence type="ECO:0000313" key="4">
    <source>
        <dbReference type="Proteomes" id="UP000193136"/>
    </source>
</evidence>
<keyword evidence="4" id="KW-1185">Reference proteome</keyword>
<dbReference type="InterPro" id="IPR050767">
    <property type="entry name" value="Sel1_AlgK"/>
</dbReference>
<dbReference type="STRING" id="1969733.B5V00_04785"/>
<reference evidence="3 4" key="1">
    <citation type="submission" date="2017-03" db="EMBL/GenBank/DDBJ databases">
        <title>Genome sequence of Geothermobacter sp. EPR-M, Deep-Sea Iron Reducer.</title>
        <authorList>
            <person name="Tully B."/>
            <person name="Savalia P."/>
            <person name="Abuyen K."/>
            <person name="Baughan C."/>
            <person name="Romero E."/>
            <person name="Ronkowski C."/>
            <person name="Torres B."/>
            <person name="Tremblay J."/>
            <person name="Trujillo A."/>
            <person name="Tyler M."/>
            <person name="Perez-Rodriguez I."/>
            <person name="Amend J."/>
        </authorList>
    </citation>
    <scope>NUCLEOTIDE SEQUENCE [LARGE SCALE GENOMIC DNA]</scope>
    <source>
        <strain evidence="3 4">EPR-M</strain>
    </source>
</reference>
<dbReference type="Gene3D" id="1.25.40.10">
    <property type="entry name" value="Tetratricopeptide repeat domain"/>
    <property type="match status" value="1"/>
</dbReference>
<comment type="caution">
    <text evidence="3">The sequence shown here is derived from an EMBL/GenBank/DDBJ whole genome shotgun (WGS) entry which is preliminary data.</text>
</comment>
<organism evidence="3 4">
    <name type="scientific">Geothermobacter hydrogeniphilus</name>
    <dbReference type="NCBI Taxonomy" id="1969733"/>
    <lineage>
        <taxon>Bacteria</taxon>
        <taxon>Pseudomonadati</taxon>
        <taxon>Thermodesulfobacteriota</taxon>
        <taxon>Desulfuromonadia</taxon>
        <taxon>Desulfuromonadales</taxon>
        <taxon>Geothermobacteraceae</taxon>
        <taxon>Geothermobacter</taxon>
    </lineage>
</organism>
<dbReference type="OrthoDB" id="5460358at2"/>
<dbReference type="InterPro" id="IPR011990">
    <property type="entry name" value="TPR-like_helical_dom_sf"/>
</dbReference>
<gene>
    <name evidence="3" type="ORF">B5V00_04785</name>
</gene>
<sequence length="294" mass="31954">MLISTNTGAAICLLLLMTAGTVTTSSATALLSEENNQTLARVSIPSRDADQRKFAPGDLSISDSNGERRTGATPDSLRNSSKDQPAIERQRLMRSAMRGDPMAQYLMGLQYLKDSGFRHNHPGKARYWLKRAALNGLPAAETEYGLMLFRGEGGAIDRNTAITWLKKGAAHNDPRAAYALGLIFSQPAYGLPRQPARAARYFTLAARNGLAAAQYYLAKAYLDGNGRPYSPAAAFAWLRLAARQGDSDALSLLGRTENQIEKDRDEEALQAVKCSFDEPALVADCLSPGNRRTN</sequence>
<protein>
    <recommendedName>
        <fullName evidence="5">TPR repeat</fullName>
    </recommendedName>
</protein>
<dbReference type="SUPFAM" id="SSF81901">
    <property type="entry name" value="HCP-like"/>
    <property type="match status" value="1"/>
</dbReference>
<accession>A0A1X0YA13</accession>
<dbReference type="Pfam" id="PF08238">
    <property type="entry name" value="Sel1"/>
    <property type="match status" value="4"/>
</dbReference>
<dbReference type="PANTHER" id="PTHR11102:SF160">
    <property type="entry name" value="ERAD-ASSOCIATED E3 UBIQUITIN-PROTEIN LIGASE COMPONENT HRD3"/>
    <property type="match status" value="1"/>
</dbReference>
<feature type="signal peptide" evidence="2">
    <location>
        <begin position="1"/>
        <end position="24"/>
    </location>
</feature>